<keyword evidence="13 14" id="KW-0472">Membrane</keyword>
<evidence type="ECO:0000256" key="10">
    <source>
        <dbReference type="ARBA" id="ARBA00022989"/>
    </source>
</evidence>
<comment type="subcellular location">
    <subcellularLocation>
        <location evidence="1">Mitochondrion outer membrane</location>
        <topology evidence="1">Single-pass type IV membrane protein</topology>
    </subcellularLocation>
</comment>
<evidence type="ECO:0000256" key="3">
    <source>
        <dbReference type="ARBA" id="ARBA00022692"/>
    </source>
</evidence>
<evidence type="ECO:0000256" key="9">
    <source>
        <dbReference type="ARBA" id="ARBA00022837"/>
    </source>
</evidence>
<name>A0A7J7MG47_9MAGN</name>
<comment type="similarity">
    <text evidence="2">Belongs to the mitochondrial Rho GTPase family.</text>
</comment>
<dbReference type="GO" id="GO:0003924">
    <property type="term" value="F:GTPase activity"/>
    <property type="evidence" value="ECO:0007669"/>
    <property type="project" value="InterPro"/>
</dbReference>
<dbReference type="FunFam" id="1.10.238.10:FF:000011">
    <property type="entry name" value="Mitochondrial Rho GTPase"/>
    <property type="match status" value="1"/>
</dbReference>
<feature type="transmembrane region" description="Helical" evidence="14">
    <location>
        <begin position="776"/>
        <end position="796"/>
    </location>
</feature>
<dbReference type="SMART" id="SM00174">
    <property type="entry name" value="RHO"/>
    <property type="match status" value="1"/>
</dbReference>
<protein>
    <recommendedName>
        <fullName evidence="15">Miro domain-containing protein</fullName>
    </recommendedName>
</protein>
<dbReference type="InterPro" id="IPR018247">
    <property type="entry name" value="EF_Hand_1_Ca_BS"/>
</dbReference>
<dbReference type="FunFam" id="3.40.50.300:FF:000553">
    <property type="entry name" value="Mitochondrial Rho GTPase"/>
    <property type="match status" value="1"/>
</dbReference>
<keyword evidence="7" id="KW-1000">Mitochondrion outer membrane</keyword>
<keyword evidence="5" id="KW-0677">Repeat</keyword>
<sequence length="803" mass="90042">MAHPPGKLGSYDRTDVRVVVVGDHGTGKSSLIVTAAAEMFPENVPPVLSPTRLPMDFYPDRVPVTIIDTSPSLENRNKLVQELKQADAVVLTYACDKSTTLDHLGSFWLPELRRLEVKVPVIVVGCKLDAREETEMNLEQVMSPIMQQFHEIETCIECSARSLIQVHEVFYYAQKAVVHPTAPLFDQETQTLTPRCVRALKRVFILCDHDRDGTLSDAELNDFQVKCFNAPLQPSEIVGVRRVVQEKLDEGVNDRGLTLAGFLFLHALFVEKGRLETTWTVLRKFGYDDEVKLRDDLIPVSKQTPDQSVELTEEVIEFLQGIFNLFSREDGALLPAELDDLFSTAPERNRQKGSTSMSLHLSSSLVVVCHQTTCDTEHGVLEFNSLIRIKVGVGNRVRFWEDCWLLNSLLRDLYPLLFSLSDKHECSVQDALNLDRTGEDDRMVWIIFAKGVFYVKTLYKALDNPSHNTPLTFPNKSIKELLTNWKMKNLVGLGPLGKVLWRFLPFAAIPWNEAPYKDATERTALGGLSLDGFLSKWVLMTLLEPSKSLANLIYIGYRGDPASALRITRRRKLDRKKQLCERNVFQCFVFGPKNAGKSALLNAFIGKPFSESYTSTTTEHFAVNIVDQVGGSKKTLILREIPEDEVKHLITDKESLAACDIAIFVHDSSDDKSWSRATELLVEVASHGEDSGFEVPCLIIAAKDDLDPYPSAIQDSTRVSQDMGLEAPVPVSMKLEDLNIVFHRIIQSSEHPHLSIPETDAGKNRKHYRQLINRSLMVLSVGAAGCVVGLAAYRVYSARKNSS</sequence>
<dbReference type="GO" id="GO:0005525">
    <property type="term" value="F:GTP binding"/>
    <property type="evidence" value="ECO:0007669"/>
    <property type="project" value="UniProtKB-KW"/>
</dbReference>
<dbReference type="SUPFAM" id="SSF52540">
    <property type="entry name" value="P-loop containing nucleoside triphosphate hydrolases"/>
    <property type="match status" value="2"/>
</dbReference>
<keyword evidence="9" id="KW-0106">Calcium</keyword>
<dbReference type="PANTHER" id="PTHR46819">
    <property type="entry name" value="EF-HAND CALCIUM-BINDING DOMAIN-CONTAINING PROTEIN 7"/>
    <property type="match status" value="1"/>
</dbReference>
<evidence type="ECO:0000256" key="4">
    <source>
        <dbReference type="ARBA" id="ARBA00022723"/>
    </source>
</evidence>
<keyword evidence="4" id="KW-0479">Metal-binding</keyword>
<proteinExistence type="inferred from homology"/>
<dbReference type="PANTHER" id="PTHR46819:SF1">
    <property type="entry name" value="EF-HAND CALCIUM-BINDING DOMAIN-CONTAINING PROTEIN 7"/>
    <property type="match status" value="1"/>
</dbReference>
<dbReference type="PROSITE" id="PS00018">
    <property type="entry name" value="EF_HAND_1"/>
    <property type="match status" value="1"/>
</dbReference>
<evidence type="ECO:0000256" key="6">
    <source>
        <dbReference type="ARBA" id="ARBA00022741"/>
    </source>
</evidence>
<evidence type="ECO:0000256" key="7">
    <source>
        <dbReference type="ARBA" id="ARBA00022787"/>
    </source>
</evidence>
<dbReference type="InterPro" id="IPR011992">
    <property type="entry name" value="EF-hand-dom_pair"/>
</dbReference>
<evidence type="ECO:0000256" key="14">
    <source>
        <dbReference type="SAM" id="Phobius"/>
    </source>
</evidence>
<organism evidence="16 17">
    <name type="scientific">Kingdonia uniflora</name>
    <dbReference type="NCBI Taxonomy" id="39325"/>
    <lineage>
        <taxon>Eukaryota</taxon>
        <taxon>Viridiplantae</taxon>
        <taxon>Streptophyta</taxon>
        <taxon>Embryophyta</taxon>
        <taxon>Tracheophyta</taxon>
        <taxon>Spermatophyta</taxon>
        <taxon>Magnoliopsida</taxon>
        <taxon>Ranunculales</taxon>
        <taxon>Circaeasteraceae</taxon>
        <taxon>Kingdonia</taxon>
    </lineage>
</organism>
<dbReference type="PROSITE" id="PS51419">
    <property type="entry name" value="RAB"/>
    <property type="match status" value="1"/>
</dbReference>
<dbReference type="CDD" id="cd01892">
    <property type="entry name" value="Miro2"/>
    <property type="match status" value="1"/>
</dbReference>
<dbReference type="GO" id="GO:0005741">
    <property type="term" value="C:mitochondrial outer membrane"/>
    <property type="evidence" value="ECO:0007669"/>
    <property type="project" value="UniProtKB-SubCell"/>
</dbReference>
<dbReference type="SMART" id="SM00175">
    <property type="entry name" value="RAB"/>
    <property type="match status" value="1"/>
</dbReference>
<dbReference type="InterPro" id="IPR013566">
    <property type="entry name" value="EF_hand_assoc_1"/>
</dbReference>
<evidence type="ECO:0000259" key="15">
    <source>
        <dbReference type="PROSITE" id="PS51423"/>
    </source>
</evidence>
<evidence type="ECO:0000256" key="11">
    <source>
        <dbReference type="ARBA" id="ARBA00023128"/>
    </source>
</evidence>
<keyword evidence="12" id="KW-0342">GTP-binding</keyword>
<keyword evidence="6" id="KW-0547">Nucleotide-binding</keyword>
<evidence type="ECO:0000313" key="17">
    <source>
        <dbReference type="Proteomes" id="UP000541444"/>
    </source>
</evidence>
<dbReference type="Pfam" id="PF00071">
    <property type="entry name" value="Ras"/>
    <property type="match status" value="2"/>
</dbReference>
<reference evidence="16 17" key="1">
    <citation type="journal article" date="2020" name="IScience">
        <title>Genome Sequencing of the Endangered Kingdonia uniflora (Circaeasteraceae, Ranunculales) Reveals Potential Mechanisms of Evolutionary Specialization.</title>
        <authorList>
            <person name="Sun Y."/>
            <person name="Deng T."/>
            <person name="Zhang A."/>
            <person name="Moore M.J."/>
            <person name="Landis J.B."/>
            <person name="Lin N."/>
            <person name="Zhang H."/>
            <person name="Zhang X."/>
            <person name="Huang J."/>
            <person name="Zhang X."/>
            <person name="Sun H."/>
            <person name="Wang H."/>
        </authorList>
    </citation>
    <scope>NUCLEOTIDE SEQUENCE [LARGE SCALE GENOMIC DNA]</scope>
    <source>
        <strain evidence="16">TB1705</strain>
        <tissue evidence="16">Leaf</tissue>
    </source>
</reference>
<dbReference type="SUPFAM" id="SSF47473">
    <property type="entry name" value="EF-hand"/>
    <property type="match status" value="1"/>
</dbReference>
<dbReference type="InterPro" id="IPR052266">
    <property type="entry name" value="Miro-EF-hand_domain"/>
</dbReference>
<keyword evidence="11" id="KW-0496">Mitochondrion</keyword>
<dbReference type="GO" id="GO:0046872">
    <property type="term" value="F:metal ion binding"/>
    <property type="evidence" value="ECO:0007669"/>
    <property type="project" value="UniProtKB-KW"/>
</dbReference>
<dbReference type="PROSITE" id="PS51423">
    <property type="entry name" value="MIRO"/>
    <property type="match status" value="2"/>
</dbReference>
<dbReference type="Pfam" id="PF08355">
    <property type="entry name" value="EF_assoc_1"/>
    <property type="match status" value="1"/>
</dbReference>
<evidence type="ECO:0000256" key="1">
    <source>
        <dbReference type="ARBA" id="ARBA00004200"/>
    </source>
</evidence>
<keyword evidence="17" id="KW-1185">Reference proteome</keyword>
<dbReference type="OrthoDB" id="10020961at2759"/>
<dbReference type="Gene3D" id="1.10.238.10">
    <property type="entry name" value="EF-hand"/>
    <property type="match status" value="3"/>
</dbReference>
<dbReference type="Gene3D" id="3.40.50.300">
    <property type="entry name" value="P-loop containing nucleotide triphosphate hydrolases"/>
    <property type="match status" value="2"/>
</dbReference>
<dbReference type="InterPro" id="IPR013567">
    <property type="entry name" value="EF_hand_assoc_2"/>
</dbReference>
<evidence type="ECO:0000256" key="13">
    <source>
        <dbReference type="ARBA" id="ARBA00023136"/>
    </source>
</evidence>
<dbReference type="Pfam" id="PF08356">
    <property type="entry name" value="EF_assoc_2"/>
    <property type="match status" value="1"/>
</dbReference>
<evidence type="ECO:0000313" key="16">
    <source>
        <dbReference type="EMBL" id="KAF6153885.1"/>
    </source>
</evidence>
<evidence type="ECO:0000256" key="5">
    <source>
        <dbReference type="ARBA" id="ARBA00022737"/>
    </source>
</evidence>
<dbReference type="EMBL" id="JACGCM010001549">
    <property type="protein sequence ID" value="KAF6153885.1"/>
    <property type="molecule type" value="Genomic_DNA"/>
</dbReference>
<feature type="domain" description="Miro" evidence="15">
    <location>
        <begin position="582"/>
        <end position="751"/>
    </location>
</feature>
<evidence type="ECO:0000256" key="2">
    <source>
        <dbReference type="ARBA" id="ARBA00007981"/>
    </source>
</evidence>
<feature type="domain" description="Miro" evidence="15">
    <location>
        <begin position="13"/>
        <end position="179"/>
    </location>
</feature>
<evidence type="ECO:0000256" key="12">
    <source>
        <dbReference type="ARBA" id="ARBA00023134"/>
    </source>
</evidence>
<dbReference type="AlphaFoldDB" id="A0A7J7MG47"/>
<accession>A0A7J7MG47</accession>
<comment type="caution">
    <text evidence="16">The sequence shown here is derived from an EMBL/GenBank/DDBJ whole genome shotgun (WGS) entry which is preliminary data.</text>
</comment>
<dbReference type="FunFam" id="3.40.50.300:FF:000935">
    <property type="entry name" value="Mitochondrial Rho GTPase"/>
    <property type="match status" value="1"/>
</dbReference>
<dbReference type="InterPro" id="IPR027417">
    <property type="entry name" value="P-loop_NTPase"/>
</dbReference>
<dbReference type="Proteomes" id="UP000541444">
    <property type="component" value="Unassembled WGS sequence"/>
</dbReference>
<dbReference type="PRINTS" id="PR00449">
    <property type="entry name" value="RASTRNSFRMNG"/>
</dbReference>
<keyword evidence="3 14" id="KW-0812">Transmembrane</keyword>
<keyword evidence="10 14" id="KW-1133">Transmembrane helix</keyword>
<dbReference type="InterPro" id="IPR001806">
    <property type="entry name" value="Small_GTPase"/>
</dbReference>
<gene>
    <name evidence="16" type="ORF">GIB67_023662</name>
</gene>
<keyword evidence="8" id="KW-0378">Hydrolase</keyword>
<dbReference type="InterPro" id="IPR020860">
    <property type="entry name" value="MIRO_dom"/>
</dbReference>
<evidence type="ECO:0000256" key="8">
    <source>
        <dbReference type="ARBA" id="ARBA00022801"/>
    </source>
</evidence>